<proteinExistence type="predicted"/>
<comment type="caution">
    <text evidence="1">The sequence shown here is derived from an EMBL/GenBank/DDBJ whole genome shotgun (WGS) entry which is preliminary data.</text>
</comment>
<protein>
    <submittedName>
        <fullName evidence="1">Variable surface protein</fullName>
    </submittedName>
</protein>
<dbReference type="GeneID" id="39745106"/>
<evidence type="ECO:0000313" key="2">
    <source>
        <dbReference type="Proteomes" id="UP000195521"/>
    </source>
</evidence>
<name>A0A1Y1JS72_PLAGO</name>
<keyword evidence="2" id="KW-1185">Reference proteome</keyword>
<evidence type="ECO:0000313" key="1">
    <source>
        <dbReference type="EMBL" id="GAW84298.1"/>
    </source>
</evidence>
<organism evidence="1 2">
    <name type="scientific">Plasmodium gonderi</name>
    <dbReference type="NCBI Taxonomy" id="77519"/>
    <lineage>
        <taxon>Eukaryota</taxon>
        <taxon>Sar</taxon>
        <taxon>Alveolata</taxon>
        <taxon>Apicomplexa</taxon>
        <taxon>Aconoidasida</taxon>
        <taxon>Haemosporida</taxon>
        <taxon>Plasmodiidae</taxon>
        <taxon>Plasmodium</taxon>
        <taxon>Plasmodium (Plasmodium)</taxon>
    </lineage>
</organism>
<dbReference type="Proteomes" id="UP000195521">
    <property type="component" value="Unassembled WGS sequence"/>
</dbReference>
<sequence>MSNDIYKIAKEFLKYENIMNKTHTEVYSWNEPNFTHITENNFPGFGFHIQTICKDFDNYTSTIVKDTTNSIKSSCMYLYYWLYYKNDNRNIENVKKRYVTLIKTDSTYHATLCKTYVFTTITEDIMPKLKDLHDFTPYILCFKRTLRRKRNKSNNIDEDYNMFQSCKIVSSATVKSRQNILYHNV</sequence>
<dbReference type="AlphaFoldDB" id="A0A1Y1JS72"/>
<gene>
    <name evidence="1" type="ORF">PGO_002185</name>
</gene>
<accession>A0A1Y1JS72</accession>
<reference evidence="2" key="1">
    <citation type="submission" date="2017-04" db="EMBL/GenBank/DDBJ databases">
        <title>Plasmodium gonderi genome.</title>
        <authorList>
            <person name="Arisue N."/>
            <person name="Honma H."/>
            <person name="Kawai S."/>
            <person name="Tougan T."/>
            <person name="Tanabe K."/>
            <person name="Horii T."/>
        </authorList>
    </citation>
    <scope>NUCLEOTIDE SEQUENCE [LARGE SCALE GENOMIC DNA]</scope>
    <source>
        <strain evidence="2">ATCC 30045</strain>
    </source>
</reference>
<dbReference type="RefSeq" id="XP_028546887.1">
    <property type="nucleotide sequence ID" value="XM_028691086.1"/>
</dbReference>
<dbReference type="EMBL" id="BDQF01000220">
    <property type="protein sequence ID" value="GAW84298.1"/>
    <property type="molecule type" value="Genomic_DNA"/>
</dbReference>